<evidence type="ECO:0000256" key="2">
    <source>
        <dbReference type="SAM" id="Phobius"/>
    </source>
</evidence>
<keyword evidence="2" id="KW-0472">Membrane</keyword>
<keyword evidence="2" id="KW-0812">Transmembrane</keyword>
<evidence type="ECO:0000313" key="4">
    <source>
        <dbReference type="EMBL" id="TFC00729.1"/>
    </source>
</evidence>
<keyword evidence="2" id="KW-1133">Transmembrane helix</keyword>
<feature type="compositionally biased region" description="Low complexity" evidence="1">
    <location>
        <begin position="134"/>
        <end position="143"/>
    </location>
</feature>
<feature type="transmembrane region" description="Helical" evidence="2">
    <location>
        <begin position="57"/>
        <end position="76"/>
    </location>
</feature>
<name>A0A4R8W1G4_9MICO</name>
<protein>
    <submittedName>
        <fullName evidence="4">PH domain-containing protein</fullName>
    </submittedName>
</protein>
<feature type="transmembrane region" description="Helical" evidence="2">
    <location>
        <begin position="183"/>
        <end position="201"/>
    </location>
</feature>
<dbReference type="InterPro" id="IPR019692">
    <property type="entry name" value="CFP-6_PH"/>
</dbReference>
<comment type="caution">
    <text evidence="4">The sequence shown here is derived from an EMBL/GenBank/DDBJ whole genome shotgun (WGS) entry which is preliminary data.</text>
</comment>
<evidence type="ECO:0000256" key="1">
    <source>
        <dbReference type="SAM" id="MobiDB-lite"/>
    </source>
</evidence>
<dbReference type="AlphaFoldDB" id="A0A4R8W1G4"/>
<keyword evidence="5" id="KW-1185">Reference proteome</keyword>
<accession>A0A4R8W1G4</accession>
<proteinExistence type="predicted"/>
<dbReference type="EMBL" id="SOFM01000045">
    <property type="protein sequence ID" value="TFC00729.1"/>
    <property type="molecule type" value="Genomic_DNA"/>
</dbReference>
<evidence type="ECO:0000259" key="3">
    <source>
        <dbReference type="Pfam" id="PF10756"/>
    </source>
</evidence>
<feature type="domain" description="Low molecular weight protein antigen 6 PH" evidence="3">
    <location>
        <begin position="77"/>
        <end position="127"/>
    </location>
</feature>
<organism evidence="4 5">
    <name type="scientific">Cryobacterium mannosilyticum</name>
    <dbReference type="NCBI Taxonomy" id="1259190"/>
    <lineage>
        <taxon>Bacteria</taxon>
        <taxon>Bacillati</taxon>
        <taxon>Actinomycetota</taxon>
        <taxon>Actinomycetes</taxon>
        <taxon>Micrococcales</taxon>
        <taxon>Microbacteriaceae</taxon>
        <taxon>Cryobacterium</taxon>
    </lineage>
</organism>
<evidence type="ECO:0000313" key="5">
    <source>
        <dbReference type="Proteomes" id="UP000297643"/>
    </source>
</evidence>
<dbReference type="RefSeq" id="WP_134510606.1">
    <property type="nucleotide sequence ID" value="NZ_SOFM01000045.1"/>
</dbReference>
<dbReference type="Pfam" id="PF10756">
    <property type="entry name" value="bPH_6"/>
    <property type="match status" value="1"/>
</dbReference>
<feature type="region of interest" description="Disordered" evidence="1">
    <location>
        <begin position="134"/>
        <end position="154"/>
    </location>
</feature>
<sequence length="207" mass="21796">MATGSPAFTFRTFTFRRITSRTITFRANSSGLVFAAVVVACAVLLGDAGARQRWDVVAAASPSAVLVLWAAWLVYLRPCLRVGDDGLTVVNILRTTVVPWDQVDEVTTRFQTVVVLVSGERLRCWGAPTAARPARPGRANSRALAPGGRTPGSPVQALVDSRLARTGRPVGPSGAVLRRWDTVPIGAGLALALVVAAQLAAAGSRLL</sequence>
<reference evidence="4 5" key="1">
    <citation type="submission" date="2019-03" db="EMBL/GenBank/DDBJ databases">
        <title>Genomics of glacier-inhabiting Cryobacterium strains.</title>
        <authorList>
            <person name="Liu Q."/>
            <person name="Xin Y.-H."/>
        </authorList>
    </citation>
    <scope>NUCLEOTIDE SEQUENCE [LARGE SCALE GENOMIC DNA]</scope>
    <source>
        <strain evidence="4 5">RHLT2-21</strain>
    </source>
</reference>
<feature type="transmembrane region" description="Helical" evidence="2">
    <location>
        <begin position="25"/>
        <end position="45"/>
    </location>
</feature>
<gene>
    <name evidence="4" type="ORF">E3O32_14840</name>
</gene>
<dbReference type="Proteomes" id="UP000297643">
    <property type="component" value="Unassembled WGS sequence"/>
</dbReference>